<dbReference type="PANTHER" id="PTHR11851:SF49">
    <property type="entry name" value="MITOCHONDRIAL-PROCESSING PEPTIDASE SUBUNIT ALPHA"/>
    <property type="match status" value="1"/>
</dbReference>
<dbReference type="Proteomes" id="UP001519292">
    <property type="component" value="Unassembled WGS sequence"/>
</dbReference>
<gene>
    <name evidence="3" type="ORF">J2Z60_000814</name>
</gene>
<proteinExistence type="inferred from homology"/>
<dbReference type="PANTHER" id="PTHR11851">
    <property type="entry name" value="METALLOPROTEASE"/>
    <property type="match status" value="1"/>
</dbReference>
<comment type="similarity">
    <text evidence="1">Belongs to the peptidase M16 family.</text>
</comment>
<feature type="domain" description="Peptidase M16 C-terminal" evidence="2">
    <location>
        <begin position="170"/>
        <end position="343"/>
    </location>
</feature>
<dbReference type="InterPro" id="IPR011249">
    <property type="entry name" value="Metalloenz_LuxS/M16"/>
</dbReference>
<dbReference type="RefSeq" id="WP_209686385.1">
    <property type="nucleotide sequence ID" value="NZ_JAGGLU010000003.1"/>
</dbReference>
<sequence>MANLEIEYNLKFTTASLGCFLRVPLTPKNLALANILAMMQSSATRAYPSVEMQSRSMSNLYDMSLDIVPEVFGNQIVMSYVANFIEPREVLNPDYTYEKVISTFFDIIKKPLFEKRLLEISKSRLNNIMERYYDLPGHLAMQHFLSNWYRNSPNFKDMMWGDENKIIDAELDEVRDFYRKLTHSPAICLGQARDADTLTDLVQPYLDWTGYSREFAVNQVSIPAIEDFHEDEDHLDNLQAHIIMGYGFNIDKSAILNQFGGLLLSNYLAGDEYSDLFKKIREELGAAYSVAADDYFNNSMFVISTAIDKSKLNQVNKIITNSVSKLQQGEIDLDLFKRAKQALIRRYLISQDDPGISLIQMLANGLRGRNMTFEKRINHVKRFTADDLVKFSQELFLNERYYLL</sequence>
<comment type="caution">
    <text evidence="3">The sequence shown here is derived from an EMBL/GenBank/DDBJ whole genome shotgun (WGS) entry which is preliminary data.</text>
</comment>
<reference evidence="3 4" key="1">
    <citation type="submission" date="2021-03" db="EMBL/GenBank/DDBJ databases">
        <title>Genomic Encyclopedia of Type Strains, Phase IV (KMG-IV): sequencing the most valuable type-strain genomes for metagenomic binning, comparative biology and taxonomic classification.</title>
        <authorList>
            <person name="Goeker M."/>
        </authorList>
    </citation>
    <scope>NUCLEOTIDE SEQUENCE [LARGE SCALE GENOMIC DNA]</scope>
    <source>
        <strain evidence="3 4">DSM 101872</strain>
    </source>
</reference>
<dbReference type="Pfam" id="PF05193">
    <property type="entry name" value="Peptidase_M16_C"/>
    <property type="match status" value="1"/>
</dbReference>
<organism evidence="3 4">
    <name type="scientific">Lactobacillus colini</name>
    <dbReference type="NCBI Taxonomy" id="1819254"/>
    <lineage>
        <taxon>Bacteria</taxon>
        <taxon>Bacillati</taxon>
        <taxon>Bacillota</taxon>
        <taxon>Bacilli</taxon>
        <taxon>Lactobacillales</taxon>
        <taxon>Lactobacillaceae</taxon>
        <taxon>Lactobacillus</taxon>
    </lineage>
</organism>
<dbReference type="Gene3D" id="3.30.830.10">
    <property type="entry name" value="Metalloenzyme, LuxS/M16 peptidase-like"/>
    <property type="match status" value="2"/>
</dbReference>
<evidence type="ECO:0000313" key="4">
    <source>
        <dbReference type="Proteomes" id="UP001519292"/>
    </source>
</evidence>
<dbReference type="InterPro" id="IPR007863">
    <property type="entry name" value="Peptidase_M16_C"/>
</dbReference>
<evidence type="ECO:0000256" key="1">
    <source>
        <dbReference type="ARBA" id="ARBA00007261"/>
    </source>
</evidence>
<dbReference type="EMBL" id="JAGGLU010000003">
    <property type="protein sequence ID" value="MBP2057643.1"/>
    <property type="molecule type" value="Genomic_DNA"/>
</dbReference>
<dbReference type="SUPFAM" id="SSF63411">
    <property type="entry name" value="LuxS/MPP-like metallohydrolase"/>
    <property type="match status" value="2"/>
</dbReference>
<evidence type="ECO:0000313" key="3">
    <source>
        <dbReference type="EMBL" id="MBP2057643.1"/>
    </source>
</evidence>
<accession>A0ABS4MDG2</accession>
<name>A0ABS4MDG2_9LACO</name>
<evidence type="ECO:0000259" key="2">
    <source>
        <dbReference type="Pfam" id="PF05193"/>
    </source>
</evidence>
<keyword evidence="4" id="KW-1185">Reference proteome</keyword>
<protein>
    <submittedName>
        <fullName evidence="3">Zn-dependent peptidase</fullName>
    </submittedName>
</protein>
<dbReference type="InterPro" id="IPR050361">
    <property type="entry name" value="MPP/UQCRC_Complex"/>
</dbReference>